<comment type="caution">
    <text evidence="1">The sequence shown here is derived from an EMBL/GenBank/DDBJ whole genome shotgun (WGS) entry which is preliminary data.</text>
</comment>
<accession>A0ABP6Z9B3</accession>
<reference evidence="2" key="1">
    <citation type="journal article" date="2019" name="Int. J. Syst. Evol. Microbiol.">
        <title>The Global Catalogue of Microorganisms (GCM) 10K type strain sequencing project: providing services to taxonomists for standard genome sequencing and annotation.</title>
        <authorList>
            <consortium name="The Broad Institute Genomics Platform"/>
            <consortium name="The Broad Institute Genome Sequencing Center for Infectious Disease"/>
            <person name="Wu L."/>
            <person name="Ma J."/>
        </authorList>
    </citation>
    <scope>NUCLEOTIDE SEQUENCE [LARGE SCALE GENOMIC DNA]</scope>
    <source>
        <strain evidence="2">JCM 16929</strain>
    </source>
</reference>
<name>A0ABP6Z9B3_9ACTN</name>
<dbReference type="Proteomes" id="UP001501490">
    <property type="component" value="Unassembled WGS sequence"/>
</dbReference>
<evidence type="ECO:0000313" key="2">
    <source>
        <dbReference type="Proteomes" id="UP001501490"/>
    </source>
</evidence>
<evidence type="ECO:0000313" key="1">
    <source>
        <dbReference type="EMBL" id="GAA3602695.1"/>
    </source>
</evidence>
<organism evidence="1 2">
    <name type="scientific">Microlunatus ginsengisoli</name>
    <dbReference type="NCBI Taxonomy" id="363863"/>
    <lineage>
        <taxon>Bacteria</taxon>
        <taxon>Bacillati</taxon>
        <taxon>Actinomycetota</taxon>
        <taxon>Actinomycetes</taxon>
        <taxon>Propionibacteriales</taxon>
        <taxon>Propionibacteriaceae</taxon>
        <taxon>Microlunatus</taxon>
    </lineage>
</organism>
<gene>
    <name evidence="1" type="ORF">GCM10022236_00610</name>
</gene>
<sequence length="136" mass="14226">MSALDLLLMGSIFPGHTSGFSVRVMPEPRLLYVLRHRPGPAIAAGESVFDHPGIADHLEFLGRRATDGSLIAAGPLEEGSGEGMTVIAAASLAEAERLATTDDQSVVAGVLAVEVRAWQVVMDPGLVTIRSAPEPD</sequence>
<evidence type="ECO:0008006" key="3">
    <source>
        <dbReference type="Google" id="ProtNLM"/>
    </source>
</evidence>
<protein>
    <recommendedName>
        <fullName evidence="3">YCII-related domain-containing protein</fullName>
    </recommendedName>
</protein>
<dbReference type="SUPFAM" id="SSF54909">
    <property type="entry name" value="Dimeric alpha+beta barrel"/>
    <property type="match status" value="1"/>
</dbReference>
<dbReference type="EMBL" id="BAABAB010000001">
    <property type="protein sequence ID" value="GAA3602695.1"/>
    <property type="molecule type" value="Genomic_DNA"/>
</dbReference>
<dbReference type="InterPro" id="IPR011008">
    <property type="entry name" value="Dimeric_a/b-barrel"/>
</dbReference>
<keyword evidence="2" id="KW-1185">Reference proteome</keyword>
<proteinExistence type="predicted"/>